<comment type="caution">
    <text evidence="1">The sequence shown here is derived from an EMBL/GenBank/DDBJ whole genome shotgun (WGS) entry which is preliminary data.</text>
</comment>
<evidence type="ECO:0000313" key="2">
    <source>
        <dbReference type="Proteomes" id="UP001230649"/>
    </source>
</evidence>
<gene>
    <name evidence="1" type="ORF">QFC20_004534</name>
</gene>
<dbReference type="Proteomes" id="UP001230649">
    <property type="component" value="Unassembled WGS sequence"/>
</dbReference>
<keyword evidence="2" id="KW-1185">Reference proteome</keyword>
<reference evidence="1" key="1">
    <citation type="submission" date="2023-04" db="EMBL/GenBank/DDBJ databases">
        <title>Draft Genome sequencing of Naganishia species isolated from polar environments using Oxford Nanopore Technology.</title>
        <authorList>
            <person name="Leo P."/>
            <person name="Venkateswaran K."/>
        </authorList>
    </citation>
    <scope>NUCLEOTIDE SEQUENCE</scope>
    <source>
        <strain evidence="1">MNA-CCFEE 5262</strain>
    </source>
</reference>
<organism evidence="1 2">
    <name type="scientific">Naganishia adeliensis</name>
    <dbReference type="NCBI Taxonomy" id="92952"/>
    <lineage>
        <taxon>Eukaryota</taxon>
        <taxon>Fungi</taxon>
        <taxon>Dikarya</taxon>
        <taxon>Basidiomycota</taxon>
        <taxon>Agaricomycotina</taxon>
        <taxon>Tremellomycetes</taxon>
        <taxon>Filobasidiales</taxon>
        <taxon>Filobasidiaceae</taxon>
        <taxon>Naganishia</taxon>
    </lineage>
</organism>
<proteinExistence type="predicted"/>
<name>A0ACC2VYU4_9TREE</name>
<evidence type="ECO:0000313" key="1">
    <source>
        <dbReference type="EMBL" id="KAJ9104398.1"/>
    </source>
</evidence>
<sequence>MKPITQLPLGVPQLIQSTISLPTFPSILAELIHNAIDAKATHIDCWINPCRWTIRVTDNGCGIDKDDLKRGLGCERGMTSKRGAEGDDGDHSLAFRGQALASMGTIALLEIFSRRQGFATTYHKAIKVPVRQNASKGDSVASIVQACTKLAESTILSFASTPNTTTDGSALTITLTLEGDPAAGIPSKRIFSMKSHGDLVVIFGNIFGSSLTTSSKSFRASARGINLRGFLSFAGHPTKAHQYLFVNGHRISQSGIYDVVREVYRSANVLAQEMDDEEENHQRGANRGVTKSHSLHAVFLLHIKLPREEVDHGLEPLKSSVLFRDEELVQKVVRSALMNVLKSAGYLIPNHTEKIRGSRPESALSALETSTVRSQNAPPQPSFKPNVAAQVPFDPSRRYSMPAKADRTASSFEHGTQASKTSRPEWLSKALSDRAQQAFPTAKAVTLPRSIRTAQPWEQKHDHGRADGSVEDFGLEGLQLSQRDLQSAKVVAQIDDKFICCAIRSDADPQTTVLVLVDQHAADERVRVERFLRESLEEFKKGGVAATSLKGDGYEVQLSKEQYNFVVNHPATTDLLGRWGFRISSLQAPTSTDTASVSVDSVPTLLFSRLGAKGAKEVNKIISGYIAFLQTQPIASITSLNNTSKDNTHSGLDATGLLRWMPRRMKELVDSKACRGAIMFNDPLTTDKCALLIQQLSQTSFPFICAHGRPSIFPLVRLASKSNASQGESIQWSQGCLSGRDARCGAAERGAENYHDVS</sequence>
<dbReference type="EMBL" id="JASBWS010000053">
    <property type="protein sequence ID" value="KAJ9104398.1"/>
    <property type="molecule type" value="Genomic_DNA"/>
</dbReference>
<protein>
    <submittedName>
        <fullName evidence="1">Uncharacterized protein</fullName>
    </submittedName>
</protein>
<accession>A0ACC2VYU4</accession>